<dbReference type="GO" id="GO:0008270">
    <property type="term" value="F:zinc ion binding"/>
    <property type="evidence" value="ECO:0007669"/>
    <property type="project" value="UniProtKB-KW"/>
</dbReference>
<gene>
    <name evidence="12" type="ORF">WH47_11301</name>
</gene>
<keyword evidence="6" id="KW-0238">DNA-binding</keyword>
<keyword evidence="4 9" id="KW-0863">Zinc-finger</keyword>
<evidence type="ECO:0000256" key="5">
    <source>
        <dbReference type="ARBA" id="ARBA00022833"/>
    </source>
</evidence>
<evidence type="ECO:0000313" key="13">
    <source>
        <dbReference type="Proteomes" id="UP000053825"/>
    </source>
</evidence>
<reference evidence="12 13" key="1">
    <citation type="submission" date="2015-07" db="EMBL/GenBank/DDBJ databases">
        <title>The genome of Habropoda laboriosa.</title>
        <authorList>
            <person name="Pan H."/>
            <person name="Kapheim K."/>
        </authorList>
    </citation>
    <scope>NUCLEOTIDE SEQUENCE [LARGE SCALE GENOMIC DNA]</scope>
    <source>
        <strain evidence="12">0110345459</strain>
    </source>
</reference>
<evidence type="ECO:0000256" key="6">
    <source>
        <dbReference type="ARBA" id="ARBA00023125"/>
    </source>
</evidence>
<dbReference type="Proteomes" id="UP000053825">
    <property type="component" value="Unassembled WGS sequence"/>
</dbReference>
<comment type="similarity">
    <text evidence="8">Belongs to the snail C2H2-type zinc-finger protein family.</text>
</comment>
<evidence type="ECO:0000256" key="9">
    <source>
        <dbReference type="PROSITE-ProRule" id="PRU00042"/>
    </source>
</evidence>
<evidence type="ECO:0000256" key="4">
    <source>
        <dbReference type="ARBA" id="ARBA00022771"/>
    </source>
</evidence>
<evidence type="ECO:0000256" key="10">
    <source>
        <dbReference type="SAM" id="MobiDB-lite"/>
    </source>
</evidence>
<dbReference type="SMART" id="SM00355">
    <property type="entry name" value="ZnF_C2H2"/>
    <property type="match status" value="2"/>
</dbReference>
<dbReference type="InterPro" id="IPR013087">
    <property type="entry name" value="Znf_C2H2_type"/>
</dbReference>
<comment type="subcellular location">
    <subcellularLocation>
        <location evidence="1">Nucleus</location>
    </subcellularLocation>
</comment>
<feature type="compositionally biased region" description="Basic residues" evidence="10">
    <location>
        <begin position="481"/>
        <end position="493"/>
    </location>
</feature>
<dbReference type="OrthoDB" id="8922241at2759"/>
<name>A0A0L7QKW6_9HYME</name>
<keyword evidence="5" id="KW-0862">Zinc</keyword>
<evidence type="ECO:0000256" key="3">
    <source>
        <dbReference type="ARBA" id="ARBA00022737"/>
    </source>
</evidence>
<protein>
    <submittedName>
        <fullName evidence="12">Sal-like protein 4</fullName>
    </submittedName>
</protein>
<keyword evidence="13" id="KW-1185">Reference proteome</keyword>
<dbReference type="InterPro" id="IPR050527">
    <property type="entry name" value="Snail/Krueppel_Znf"/>
</dbReference>
<feature type="region of interest" description="Disordered" evidence="10">
    <location>
        <begin position="453"/>
        <end position="493"/>
    </location>
</feature>
<accession>A0A0L7QKW6</accession>
<dbReference type="PANTHER" id="PTHR24388">
    <property type="entry name" value="ZINC FINGER PROTEIN"/>
    <property type="match status" value="1"/>
</dbReference>
<dbReference type="SUPFAM" id="SSF57667">
    <property type="entry name" value="beta-beta-alpha zinc fingers"/>
    <property type="match status" value="1"/>
</dbReference>
<proteinExistence type="inferred from homology"/>
<evidence type="ECO:0000259" key="11">
    <source>
        <dbReference type="PROSITE" id="PS50157"/>
    </source>
</evidence>
<dbReference type="GO" id="GO:0000981">
    <property type="term" value="F:DNA-binding transcription factor activity, RNA polymerase II-specific"/>
    <property type="evidence" value="ECO:0007669"/>
    <property type="project" value="TreeGrafter"/>
</dbReference>
<keyword evidence="3" id="KW-0677">Repeat</keyword>
<dbReference type="PROSITE" id="PS50157">
    <property type="entry name" value="ZINC_FINGER_C2H2_2"/>
    <property type="match status" value="1"/>
</dbReference>
<keyword evidence="7" id="KW-0539">Nucleus</keyword>
<dbReference type="AlphaFoldDB" id="A0A0L7QKW6"/>
<dbReference type="STRING" id="597456.A0A0L7QKW6"/>
<dbReference type="PROSITE" id="PS00028">
    <property type="entry name" value="ZINC_FINGER_C2H2_1"/>
    <property type="match status" value="2"/>
</dbReference>
<evidence type="ECO:0000256" key="2">
    <source>
        <dbReference type="ARBA" id="ARBA00022723"/>
    </source>
</evidence>
<evidence type="ECO:0000313" key="12">
    <source>
        <dbReference type="EMBL" id="KOC59225.1"/>
    </source>
</evidence>
<dbReference type="EMBL" id="KQ414940">
    <property type="protein sequence ID" value="KOC59225.1"/>
    <property type="molecule type" value="Genomic_DNA"/>
</dbReference>
<organism evidence="12 13">
    <name type="scientific">Habropoda laboriosa</name>
    <dbReference type="NCBI Taxonomy" id="597456"/>
    <lineage>
        <taxon>Eukaryota</taxon>
        <taxon>Metazoa</taxon>
        <taxon>Ecdysozoa</taxon>
        <taxon>Arthropoda</taxon>
        <taxon>Hexapoda</taxon>
        <taxon>Insecta</taxon>
        <taxon>Pterygota</taxon>
        <taxon>Neoptera</taxon>
        <taxon>Endopterygota</taxon>
        <taxon>Hymenoptera</taxon>
        <taxon>Apocrita</taxon>
        <taxon>Aculeata</taxon>
        <taxon>Apoidea</taxon>
        <taxon>Anthophila</taxon>
        <taxon>Apidae</taxon>
        <taxon>Habropoda</taxon>
    </lineage>
</organism>
<feature type="domain" description="C2H2-type" evidence="11">
    <location>
        <begin position="499"/>
        <end position="526"/>
    </location>
</feature>
<evidence type="ECO:0000256" key="7">
    <source>
        <dbReference type="ARBA" id="ARBA00023242"/>
    </source>
</evidence>
<evidence type="ECO:0000256" key="1">
    <source>
        <dbReference type="ARBA" id="ARBA00004123"/>
    </source>
</evidence>
<dbReference type="PANTHER" id="PTHR24388:SF54">
    <property type="entry name" value="PROTEIN ESCARGOT"/>
    <property type="match status" value="1"/>
</dbReference>
<sequence>MAHASLPNIICKPINTTRMCPTDFNTTISDVLQSEPVKRLFNQPNIIIKAIPIKIETSSASNKNVPVNKTNNIGSNLSKPKQSELSVIPLQIDQEGNIEDENLLPSKKQGKSEITLVPIKKEKKPCGHYESCENIVCDVAVQQYADHDGLSPMLAFNIEDNEISAPVSKHCANAKCDALSIDHDRCRRAVIRLNRCNQSTACDICGIALKTQRSRVHHKNCKRRTEYRHNEINGAQILKERMREREIQMIEASKAKKNDYMDPVTGYNLAMETLKNNEELIIIPKSVPQQQQQQQQQQPTISITSVSTNQSTLQINNGRNVFGKFLPTFPIVVPQQSIVLGKTQCFNENSITAPIQVALSNSLNGPLITTSSTVPQSPYVTFTAQSNTHQIQVNDLLLPQSQIVTTPIQPKPLLTPIRVVPITNLITQPSLLHQIQGIPKFCIMPDNTVPPLTITSPQPIQPATPVPKVDIPSEQIEATPQKKKKEKSKKKRKLKKKDLKCNYCLKSFSTDWYFKMHVAMHEGEKRFCCKICYQTCSNRYDLKTHMLEEHKKESIPSTPSICDQQATENSRKVKVPSNVIEAKVNLDLHQEVEKEDNKTNGYVCLPNQDIVTKTELCHEV</sequence>
<dbReference type="InterPro" id="IPR036236">
    <property type="entry name" value="Znf_C2H2_sf"/>
</dbReference>
<dbReference type="GO" id="GO:0005634">
    <property type="term" value="C:nucleus"/>
    <property type="evidence" value="ECO:0007669"/>
    <property type="project" value="UniProtKB-SubCell"/>
</dbReference>
<keyword evidence="2" id="KW-0479">Metal-binding</keyword>
<evidence type="ECO:0000256" key="8">
    <source>
        <dbReference type="ARBA" id="ARBA00037948"/>
    </source>
</evidence>
<dbReference type="GO" id="GO:0000978">
    <property type="term" value="F:RNA polymerase II cis-regulatory region sequence-specific DNA binding"/>
    <property type="evidence" value="ECO:0007669"/>
    <property type="project" value="TreeGrafter"/>
</dbReference>
<dbReference type="Gene3D" id="3.30.160.60">
    <property type="entry name" value="Classic Zinc Finger"/>
    <property type="match status" value="1"/>
</dbReference>